<dbReference type="PROSITE" id="PS00154">
    <property type="entry name" value="ATPASE_E1_E2"/>
    <property type="match status" value="1"/>
</dbReference>
<dbReference type="SUPFAM" id="SSF56784">
    <property type="entry name" value="HAD-like"/>
    <property type="match status" value="1"/>
</dbReference>
<feature type="transmembrane region" description="Helical" evidence="14">
    <location>
        <begin position="206"/>
        <end position="223"/>
    </location>
</feature>
<dbReference type="InterPro" id="IPR036163">
    <property type="entry name" value="HMA_dom_sf"/>
</dbReference>
<feature type="transmembrane region" description="Helical" evidence="14">
    <location>
        <begin position="796"/>
        <end position="812"/>
    </location>
</feature>
<dbReference type="InterPro" id="IPR059000">
    <property type="entry name" value="ATPase_P-type_domA"/>
</dbReference>
<dbReference type="Gene3D" id="3.40.1110.10">
    <property type="entry name" value="Calcium-transporting ATPase, cytoplasmic domain N"/>
    <property type="match status" value="1"/>
</dbReference>
<sequence length="814" mass="87733">MAEVEKKTAPHNHAQQHDRDNPVSDDKELHEILSLAADNDHHRTGKKSLTVGEEEHHHEHHSRAGHSHDDSHKHSDDQCCGDHCHEHSHEHHNHSHSHDHDDEDEKIVEDDPRLEAGNDSLWRVEGMDCAACARTITTALERMSGVGNVHVSLTRERLSLKADKSRVSPEDIEKTVSSLGYRLYKIDGDQPHQHNEEKSWYKTQKGKVAIFSGVLLALAYIASTFLPDLTFWFFTIAALVSLLPVAKRAFAALKNGSPFTIEMLMTIAAIGAIFINATQEAAVVVFLFCVGEVLEGVATGHARAGIKSLSKLTPKTAWKEVHGKLEEVPADSLQIADTVLARPGDRIPADGVVVDGTSGVDESPITGESIPVTKTVNSKVFAGSINNESALRIRVETRPADNTIARIISLVEEAQDAKAPTQRFIDAFAKIYMPIIVGIAILVAIIPPLFDGQWKEWTYRALALLLIGCPCALVISVPAAIASGLSAGTRQGLLVKGGNVVEALSKVDCITFDKTGTLTKGMPIVTDVVATEYSENEVLQLAVALERESSHPLAVAIITESGKRKIEAVPVKDVKAVAGKGITAEWNGKPVFIGAPRFSHDYGIIGEALQTSADKFENEGKTVIVVHHDGKAIGVIAMRDEPRDDAMNALDQLHRLKIETVMLTGDNRLTGEAIAKKLGISVKAELMPGMKVAAINELGKNHIVAMVGDGINDAPALAAANVGIAMGSGTDVALETADAAILRNRVSDIPTLISLARTTMLNIKENVAIALGLKLIFLLTTIFGITGLWLAVMADTGATVLVTLNALRLLLFKK</sequence>
<dbReference type="RefSeq" id="WP_077991135.1">
    <property type="nucleotide sequence ID" value="NZ_CP015625.1"/>
</dbReference>
<evidence type="ECO:0000256" key="11">
    <source>
        <dbReference type="ARBA" id="ARBA00023136"/>
    </source>
</evidence>
<dbReference type="InterPro" id="IPR036412">
    <property type="entry name" value="HAD-like_sf"/>
</dbReference>
<gene>
    <name evidence="17" type="ORF">BBC0122_005740</name>
</gene>
<evidence type="ECO:0000256" key="14">
    <source>
        <dbReference type="RuleBase" id="RU362081"/>
    </source>
</evidence>
<dbReference type="InterPro" id="IPR051014">
    <property type="entry name" value="Cation_Transport_ATPase_IB"/>
</dbReference>
<feature type="compositionally biased region" description="Basic and acidic residues" evidence="15">
    <location>
        <begin position="66"/>
        <end position="89"/>
    </location>
</feature>
<evidence type="ECO:0000256" key="15">
    <source>
        <dbReference type="SAM" id="MobiDB-lite"/>
    </source>
</evidence>
<dbReference type="Proteomes" id="UP000189632">
    <property type="component" value="Chromosome"/>
</dbReference>
<dbReference type="SUPFAM" id="SSF55008">
    <property type="entry name" value="HMA, heavy metal-associated domain"/>
    <property type="match status" value="1"/>
</dbReference>
<evidence type="ECO:0000313" key="18">
    <source>
        <dbReference type="Proteomes" id="UP000189632"/>
    </source>
</evidence>
<dbReference type="NCBIfam" id="TIGR01525">
    <property type="entry name" value="ATPase-IB_hvy"/>
    <property type="match status" value="1"/>
</dbReference>
<dbReference type="InterPro" id="IPR018303">
    <property type="entry name" value="ATPase_P-typ_P_site"/>
</dbReference>
<dbReference type="InterPro" id="IPR017969">
    <property type="entry name" value="Heavy-metal-associated_CS"/>
</dbReference>
<dbReference type="InterPro" id="IPR027256">
    <property type="entry name" value="P-typ_ATPase_IB"/>
</dbReference>
<name>A0A1U9MG51_9HYPH</name>
<keyword evidence="11 14" id="KW-0472">Membrane</keyword>
<keyword evidence="6 14" id="KW-0479">Metal-binding</keyword>
<evidence type="ECO:0000256" key="7">
    <source>
        <dbReference type="ARBA" id="ARBA00022741"/>
    </source>
</evidence>
<accession>A0A1U9MG51</accession>
<dbReference type="InterPro" id="IPR023214">
    <property type="entry name" value="HAD_sf"/>
</dbReference>
<dbReference type="SFLD" id="SFLDG00002">
    <property type="entry name" value="C1.7:_P-type_atpase_like"/>
    <property type="match status" value="1"/>
</dbReference>
<keyword evidence="18" id="KW-1185">Reference proteome</keyword>
<feature type="transmembrane region" description="Helical" evidence="14">
    <location>
        <begin position="431"/>
        <end position="450"/>
    </location>
</feature>
<evidence type="ECO:0000256" key="12">
    <source>
        <dbReference type="ARBA" id="ARBA00039097"/>
    </source>
</evidence>
<dbReference type="Pfam" id="PF00702">
    <property type="entry name" value="Hydrolase"/>
    <property type="match status" value="1"/>
</dbReference>
<dbReference type="SUPFAM" id="SSF81653">
    <property type="entry name" value="Calcium ATPase, transduction domain A"/>
    <property type="match status" value="1"/>
</dbReference>
<dbReference type="Pfam" id="PF00122">
    <property type="entry name" value="E1-E2_ATPase"/>
    <property type="match status" value="1"/>
</dbReference>
<dbReference type="GO" id="GO:0015086">
    <property type="term" value="F:cadmium ion transmembrane transporter activity"/>
    <property type="evidence" value="ECO:0007669"/>
    <property type="project" value="TreeGrafter"/>
</dbReference>
<proteinExistence type="inferred from homology"/>
<dbReference type="InterPro" id="IPR044492">
    <property type="entry name" value="P_typ_ATPase_HD_dom"/>
</dbReference>
<dbReference type="CDD" id="cd00371">
    <property type="entry name" value="HMA"/>
    <property type="match status" value="1"/>
</dbReference>
<evidence type="ECO:0000256" key="6">
    <source>
        <dbReference type="ARBA" id="ARBA00022723"/>
    </source>
</evidence>
<evidence type="ECO:0000256" key="8">
    <source>
        <dbReference type="ARBA" id="ARBA00022840"/>
    </source>
</evidence>
<feature type="compositionally biased region" description="Basic and acidic residues" evidence="15">
    <location>
        <begin position="15"/>
        <end position="31"/>
    </location>
</feature>
<feature type="transmembrane region" description="Helical" evidence="14">
    <location>
        <begin position="462"/>
        <end position="482"/>
    </location>
</feature>
<protein>
    <recommendedName>
        <fullName evidence="12">P-type Zn(2+) transporter</fullName>
        <ecNumber evidence="12">7.2.2.12</ecNumber>
    </recommendedName>
</protein>
<dbReference type="Gene3D" id="3.40.50.1000">
    <property type="entry name" value="HAD superfamily/HAD-like"/>
    <property type="match status" value="1"/>
</dbReference>
<evidence type="ECO:0000313" key="17">
    <source>
        <dbReference type="EMBL" id="AQT46703.1"/>
    </source>
</evidence>
<keyword evidence="8 14" id="KW-0067">ATP-binding</keyword>
<dbReference type="GO" id="GO:0005886">
    <property type="term" value="C:plasma membrane"/>
    <property type="evidence" value="ECO:0007669"/>
    <property type="project" value="UniProtKB-SubCell"/>
</dbReference>
<dbReference type="EC" id="7.2.2.12" evidence="12"/>
<evidence type="ECO:0000256" key="10">
    <source>
        <dbReference type="ARBA" id="ARBA00022989"/>
    </source>
</evidence>
<dbReference type="FunFam" id="2.70.150.10:FF:000002">
    <property type="entry name" value="Copper-transporting ATPase 1, putative"/>
    <property type="match status" value="1"/>
</dbReference>
<evidence type="ECO:0000256" key="2">
    <source>
        <dbReference type="ARBA" id="ARBA00006024"/>
    </source>
</evidence>
<dbReference type="InterPro" id="IPR006121">
    <property type="entry name" value="HMA_dom"/>
</dbReference>
<dbReference type="NCBIfam" id="TIGR01511">
    <property type="entry name" value="ATPase-IB1_Cu"/>
    <property type="match status" value="1"/>
</dbReference>
<keyword evidence="3 14" id="KW-1003">Cell membrane</keyword>
<dbReference type="NCBIfam" id="TIGR01494">
    <property type="entry name" value="ATPase_P-type"/>
    <property type="match status" value="1"/>
</dbReference>
<evidence type="ECO:0000256" key="9">
    <source>
        <dbReference type="ARBA" id="ARBA00022967"/>
    </source>
</evidence>
<dbReference type="PANTHER" id="PTHR48085:SF5">
    <property type="entry name" value="CADMIUM_ZINC-TRANSPORTING ATPASE HMA4-RELATED"/>
    <property type="match status" value="1"/>
</dbReference>
<reference evidence="17 18" key="1">
    <citation type="submission" date="2016-11" db="EMBL/GenBank/DDBJ databases">
        <title>Comparative genomics of Bartonella apis.</title>
        <authorList>
            <person name="Engel P."/>
        </authorList>
    </citation>
    <scope>NUCLEOTIDE SEQUENCE [LARGE SCALE GENOMIC DNA]</scope>
    <source>
        <strain evidence="17 18">BBC0122</strain>
    </source>
</reference>
<keyword evidence="4" id="KW-0597">Phosphoprotein</keyword>
<dbReference type="STRING" id="1686310.BBC0244_005840"/>
<dbReference type="InterPro" id="IPR001757">
    <property type="entry name" value="P_typ_ATPase"/>
</dbReference>
<evidence type="ECO:0000256" key="3">
    <source>
        <dbReference type="ARBA" id="ARBA00022475"/>
    </source>
</evidence>
<dbReference type="Gene3D" id="2.70.150.10">
    <property type="entry name" value="Calcium-transporting ATPase, cytoplasmic transduction domain A"/>
    <property type="match status" value="1"/>
</dbReference>
<dbReference type="SUPFAM" id="SSF81665">
    <property type="entry name" value="Calcium ATPase, transmembrane domain M"/>
    <property type="match status" value="1"/>
</dbReference>
<organism evidence="17 18">
    <name type="scientific">Bartonella choladocola</name>
    <dbReference type="NCBI Taxonomy" id="2750995"/>
    <lineage>
        <taxon>Bacteria</taxon>
        <taxon>Pseudomonadati</taxon>
        <taxon>Pseudomonadota</taxon>
        <taxon>Alphaproteobacteria</taxon>
        <taxon>Hyphomicrobiales</taxon>
        <taxon>Bartonellaceae</taxon>
        <taxon>Bartonella</taxon>
    </lineage>
</organism>
<keyword evidence="17" id="KW-0378">Hydrolase</keyword>
<dbReference type="GO" id="GO:0046872">
    <property type="term" value="F:metal ion binding"/>
    <property type="evidence" value="ECO:0007669"/>
    <property type="project" value="UniProtKB-KW"/>
</dbReference>
<dbReference type="NCBIfam" id="TIGR01512">
    <property type="entry name" value="ATPase-IB2_Cd"/>
    <property type="match status" value="1"/>
</dbReference>
<keyword evidence="7 14" id="KW-0547">Nucleotide-binding</keyword>
<dbReference type="PRINTS" id="PR00119">
    <property type="entry name" value="CATATPASE"/>
</dbReference>
<dbReference type="PROSITE" id="PS50846">
    <property type="entry name" value="HMA_2"/>
    <property type="match status" value="1"/>
</dbReference>
<keyword evidence="10 14" id="KW-1133">Transmembrane helix</keyword>
<dbReference type="AlphaFoldDB" id="A0A1U9MG51"/>
<dbReference type="GO" id="GO:0005524">
    <property type="term" value="F:ATP binding"/>
    <property type="evidence" value="ECO:0007669"/>
    <property type="project" value="UniProtKB-UniRule"/>
</dbReference>
<dbReference type="SFLD" id="SFLDF00027">
    <property type="entry name" value="p-type_atpase"/>
    <property type="match status" value="1"/>
</dbReference>
<comment type="subcellular location">
    <subcellularLocation>
        <location evidence="1">Cell membrane</location>
        <topology evidence="1">Multi-pass membrane protein</topology>
    </subcellularLocation>
</comment>
<dbReference type="InterPro" id="IPR023299">
    <property type="entry name" value="ATPase_P-typ_cyto_dom_N"/>
</dbReference>
<feature type="transmembrane region" description="Helical" evidence="14">
    <location>
        <begin position="767"/>
        <end position="790"/>
    </location>
</feature>
<dbReference type="EMBL" id="CP015625">
    <property type="protein sequence ID" value="AQT46703.1"/>
    <property type="molecule type" value="Genomic_DNA"/>
</dbReference>
<feature type="domain" description="HMA" evidence="16">
    <location>
        <begin position="118"/>
        <end position="184"/>
    </location>
</feature>
<evidence type="ECO:0000256" key="13">
    <source>
        <dbReference type="ARBA" id="ARBA00047308"/>
    </source>
</evidence>
<feature type="transmembrane region" description="Helical" evidence="14">
    <location>
        <begin position="229"/>
        <end position="246"/>
    </location>
</feature>
<feature type="region of interest" description="Disordered" evidence="15">
    <location>
        <begin position="1"/>
        <end position="107"/>
    </location>
</feature>
<keyword evidence="9" id="KW-1278">Translocase</keyword>
<dbReference type="CDD" id="cd07546">
    <property type="entry name" value="P-type_ATPase_Pb_Zn_Cd2-like"/>
    <property type="match status" value="1"/>
</dbReference>
<dbReference type="OrthoDB" id="8428253at2"/>
<dbReference type="Gene3D" id="3.30.70.100">
    <property type="match status" value="1"/>
</dbReference>
<comment type="similarity">
    <text evidence="2 14">Belongs to the cation transport ATPase (P-type) (TC 3.A.3) family. Type IB subfamily.</text>
</comment>
<dbReference type="KEGG" id="bapi:BBC0122_005740"/>
<dbReference type="Pfam" id="PF00403">
    <property type="entry name" value="HMA"/>
    <property type="match status" value="1"/>
</dbReference>
<comment type="catalytic activity">
    <reaction evidence="13">
        <text>Zn(2+)(in) + ATP + H2O = Zn(2+)(out) + ADP + phosphate + H(+)</text>
        <dbReference type="Rhea" id="RHEA:20621"/>
        <dbReference type="ChEBI" id="CHEBI:15377"/>
        <dbReference type="ChEBI" id="CHEBI:15378"/>
        <dbReference type="ChEBI" id="CHEBI:29105"/>
        <dbReference type="ChEBI" id="CHEBI:30616"/>
        <dbReference type="ChEBI" id="CHEBI:43474"/>
        <dbReference type="ChEBI" id="CHEBI:456216"/>
        <dbReference type="EC" id="7.2.2.12"/>
    </reaction>
</comment>
<dbReference type="PANTHER" id="PTHR48085">
    <property type="entry name" value="CADMIUM/ZINC-TRANSPORTING ATPASE HMA2-RELATED"/>
    <property type="match status" value="1"/>
</dbReference>
<dbReference type="InterPro" id="IPR008250">
    <property type="entry name" value="ATPase_P-typ_transduc_dom_A_sf"/>
</dbReference>
<dbReference type="PROSITE" id="PS01047">
    <property type="entry name" value="HMA_1"/>
    <property type="match status" value="1"/>
</dbReference>
<dbReference type="InterPro" id="IPR023298">
    <property type="entry name" value="ATPase_P-typ_TM_dom_sf"/>
</dbReference>
<evidence type="ECO:0000256" key="4">
    <source>
        <dbReference type="ARBA" id="ARBA00022553"/>
    </source>
</evidence>
<dbReference type="PRINTS" id="PR00941">
    <property type="entry name" value="CDATPASE"/>
</dbReference>
<evidence type="ECO:0000256" key="5">
    <source>
        <dbReference type="ARBA" id="ARBA00022692"/>
    </source>
</evidence>
<dbReference type="GO" id="GO:0016887">
    <property type="term" value="F:ATP hydrolysis activity"/>
    <property type="evidence" value="ECO:0007669"/>
    <property type="project" value="InterPro"/>
</dbReference>
<dbReference type="GO" id="GO:0016463">
    <property type="term" value="F:P-type zinc transporter activity"/>
    <property type="evidence" value="ECO:0007669"/>
    <property type="project" value="UniProtKB-EC"/>
</dbReference>
<evidence type="ECO:0000259" key="16">
    <source>
        <dbReference type="PROSITE" id="PS50846"/>
    </source>
</evidence>
<dbReference type="SFLD" id="SFLDS00003">
    <property type="entry name" value="Haloacid_Dehalogenase"/>
    <property type="match status" value="1"/>
</dbReference>
<keyword evidence="5 14" id="KW-0812">Transmembrane</keyword>
<evidence type="ECO:0000256" key="1">
    <source>
        <dbReference type="ARBA" id="ARBA00004651"/>
    </source>
</evidence>